<evidence type="ECO:0000313" key="8">
    <source>
        <dbReference type="Proteomes" id="UP000281094"/>
    </source>
</evidence>
<gene>
    <name evidence="7" type="ORF">D8780_04690</name>
</gene>
<dbReference type="Proteomes" id="UP000281094">
    <property type="component" value="Unassembled WGS sequence"/>
</dbReference>
<evidence type="ECO:0000256" key="3">
    <source>
        <dbReference type="ARBA" id="ARBA00022833"/>
    </source>
</evidence>
<proteinExistence type="inferred from homology"/>
<feature type="domain" description="CENP-V/GFA" evidence="6">
    <location>
        <begin position="3"/>
        <end position="109"/>
    </location>
</feature>
<dbReference type="EMBL" id="RCWN01000001">
    <property type="protein sequence ID" value="RLQ87606.1"/>
    <property type="molecule type" value="Genomic_DNA"/>
</dbReference>
<organism evidence="7 8">
    <name type="scientific">Notoacmeibacter ruber</name>
    <dbReference type="NCBI Taxonomy" id="2670375"/>
    <lineage>
        <taxon>Bacteria</taxon>
        <taxon>Pseudomonadati</taxon>
        <taxon>Pseudomonadota</taxon>
        <taxon>Alphaproteobacteria</taxon>
        <taxon>Hyphomicrobiales</taxon>
        <taxon>Notoacmeibacteraceae</taxon>
        <taxon>Notoacmeibacter</taxon>
    </lineage>
</organism>
<accession>A0A3L7JAF2</accession>
<evidence type="ECO:0000313" key="7">
    <source>
        <dbReference type="EMBL" id="RLQ87606.1"/>
    </source>
</evidence>
<comment type="similarity">
    <text evidence="1">Belongs to the Gfa family.</text>
</comment>
<dbReference type="InterPro" id="IPR006913">
    <property type="entry name" value="CENP-V/GFA"/>
</dbReference>
<reference evidence="7 8" key="1">
    <citation type="submission" date="2018-10" db="EMBL/GenBank/DDBJ databases">
        <title>Notoacmeibacter sp. M2BS9Y-3-1, whole genome shotgun sequence.</title>
        <authorList>
            <person name="Tuo L."/>
        </authorList>
    </citation>
    <scope>NUCLEOTIDE SEQUENCE [LARGE SCALE GENOMIC DNA]</scope>
    <source>
        <strain evidence="7 8">M2BS9Y-3-1</strain>
    </source>
</reference>
<feature type="compositionally biased region" description="Basic and acidic residues" evidence="5">
    <location>
        <begin position="145"/>
        <end position="156"/>
    </location>
</feature>
<keyword evidence="3" id="KW-0862">Zinc</keyword>
<feature type="region of interest" description="Disordered" evidence="5">
    <location>
        <begin position="124"/>
        <end position="156"/>
    </location>
</feature>
<evidence type="ECO:0000256" key="2">
    <source>
        <dbReference type="ARBA" id="ARBA00022723"/>
    </source>
</evidence>
<dbReference type="PROSITE" id="PS51891">
    <property type="entry name" value="CENP_V_GFA"/>
    <property type="match status" value="1"/>
</dbReference>
<dbReference type="Gene3D" id="3.90.1590.10">
    <property type="entry name" value="glutathione-dependent formaldehyde- activating enzyme (gfa)"/>
    <property type="match status" value="1"/>
</dbReference>
<dbReference type="PANTHER" id="PTHR33337:SF40">
    <property type="entry name" value="CENP-V_GFA DOMAIN-CONTAINING PROTEIN-RELATED"/>
    <property type="match status" value="1"/>
</dbReference>
<dbReference type="RefSeq" id="WP_121644575.1">
    <property type="nucleotide sequence ID" value="NZ_RCWN01000001.1"/>
</dbReference>
<dbReference type="GO" id="GO:0046872">
    <property type="term" value="F:metal ion binding"/>
    <property type="evidence" value="ECO:0007669"/>
    <property type="project" value="UniProtKB-KW"/>
</dbReference>
<dbReference type="SUPFAM" id="SSF51316">
    <property type="entry name" value="Mss4-like"/>
    <property type="match status" value="1"/>
</dbReference>
<dbReference type="InterPro" id="IPR011057">
    <property type="entry name" value="Mss4-like_sf"/>
</dbReference>
<protein>
    <submittedName>
        <fullName evidence="7">GFA family protein</fullName>
    </submittedName>
</protein>
<keyword evidence="4" id="KW-0456">Lyase</keyword>
<dbReference type="Pfam" id="PF04828">
    <property type="entry name" value="GFA"/>
    <property type="match status" value="1"/>
</dbReference>
<dbReference type="AlphaFoldDB" id="A0A3L7JAF2"/>
<keyword evidence="8" id="KW-1185">Reference proteome</keyword>
<evidence type="ECO:0000256" key="4">
    <source>
        <dbReference type="ARBA" id="ARBA00023239"/>
    </source>
</evidence>
<comment type="caution">
    <text evidence="7">The sequence shown here is derived from an EMBL/GenBank/DDBJ whole genome shotgun (WGS) entry which is preliminary data.</text>
</comment>
<evidence type="ECO:0000256" key="1">
    <source>
        <dbReference type="ARBA" id="ARBA00005495"/>
    </source>
</evidence>
<evidence type="ECO:0000256" key="5">
    <source>
        <dbReference type="SAM" id="MobiDB-lite"/>
    </source>
</evidence>
<sequence length="156" mass="17282">MKLTGGCQCGAVRFVATGEVKEAAVCHCRMCQKAAGSVIWPFFTVKRVDLDWTRGKPDRWRSSNSAQRGFCAHCGTPLTFEPDGKETIDLSIGALDDPETLPPTHHVWSQKMIGWFDSLIGLPRTEEPEIPNEATAQQSFQHPDNPTDDKDGWPKG</sequence>
<dbReference type="PANTHER" id="PTHR33337">
    <property type="entry name" value="GFA DOMAIN-CONTAINING PROTEIN"/>
    <property type="match status" value="1"/>
</dbReference>
<keyword evidence="2" id="KW-0479">Metal-binding</keyword>
<dbReference type="GO" id="GO:0016846">
    <property type="term" value="F:carbon-sulfur lyase activity"/>
    <property type="evidence" value="ECO:0007669"/>
    <property type="project" value="InterPro"/>
</dbReference>
<evidence type="ECO:0000259" key="6">
    <source>
        <dbReference type="PROSITE" id="PS51891"/>
    </source>
</evidence>
<name>A0A3L7JAF2_9HYPH</name>
<feature type="compositionally biased region" description="Polar residues" evidence="5">
    <location>
        <begin position="134"/>
        <end position="144"/>
    </location>
</feature>